<dbReference type="EMBL" id="JYDQ01003856">
    <property type="protein sequence ID" value="KRY02417.1"/>
    <property type="molecule type" value="Genomic_DNA"/>
</dbReference>
<accession>A0A0V0YQG1</accession>
<reference evidence="1 2" key="1">
    <citation type="submission" date="2015-01" db="EMBL/GenBank/DDBJ databases">
        <title>Evolution of Trichinella species and genotypes.</title>
        <authorList>
            <person name="Korhonen P.K."/>
            <person name="Edoardo P."/>
            <person name="Giuseppe L.R."/>
            <person name="Gasser R.B."/>
        </authorList>
    </citation>
    <scope>NUCLEOTIDE SEQUENCE [LARGE SCALE GENOMIC DNA]</scope>
    <source>
        <strain evidence="1">ISS2496</strain>
    </source>
</reference>
<evidence type="ECO:0000313" key="2">
    <source>
        <dbReference type="Proteomes" id="UP000054783"/>
    </source>
</evidence>
<evidence type="ECO:0000313" key="1">
    <source>
        <dbReference type="EMBL" id="KRY02417.1"/>
    </source>
</evidence>
<dbReference type="AlphaFoldDB" id="A0A0V0YQG1"/>
<name>A0A0V0YQG1_9BILA</name>
<proteinExistence type="predicted"/>
<protein>
    <submittedName>
        <fullName evidence="1">Uncharacterized protein</fullName>
    </submittedName>
</protein>
<keyword evidence="2" id="KW-1185">Reference proteome</keyword>
<sequence>MKRECEAWQKIIGSINLTNESQLGSTTVCFNVHGNNYESHFT</sequence>
<dbReference type="Proteomes" id="UP000054783">
    <property type="component" value="Unassembled WGS sequence"/>
</dbReference>
<organism evidence="1 2">
    <name type="scientific">Trichinella patagoniensis</name>
    <dbReference type="NCBI Taxonomy" id="990121"/>
    <lineage>
        <taxon>Eukaryota</taxon>
        <taxon>Metazoa</taxon>
        <taxon>Ecdysozoa</taxon>
        <taxon>Nematoda</taxon>
        <taxon>Enoplea</taxon>
        <taxon>Dorylaimia</taxon>
        <taxon>Trichinellida</taxon>
        <taxon>Trichinellidae</taxon>
        <taxon>Trichinella</taxon>
    </lineage>
</organism>
<comment type="caution">
    <text evidence="1">The sequence shown here is derived from an EMBL/GenBank/DDBJ whole genome shotgun (WGS) entry which is preliminary data.</text>
</comment>
<gene>
    <name evidence="1" type="ORF">T12_16291</name>
</gene>